<evidence type="ECO:0000256" key="2">
    <source>
        <dbReference type="ARBA" id="ARBA00022679"/>
    </source>
</evidence>
<dbReference type="Gene3D" id="3.40.50.150">
    <property type="entry name" value="Vaccinia Virus protein VP39"/>
    <property type="match status" value="1"/>
</dbReference>
<keyword evidence="4" id="KW-0472">Membrane</keyword>
<sequence>MMRRLPWPAPALLAWAGAWLVYAALQSTLGPLAAWLAACFLGVLASLLATPWWRRLAVAAGFPLSCLMLWGPGGLAAISPWLWLAALGLLALVYPLNAWRDAPLFPTPTDALQGLADAAPLPDGAAVLDAGCGLGDGLRALRGQYPQARLNGMEWSWPLRWLCALRCPWARVRRADIWLADWSGYQMVYLFQRPESMGRAAVKAATELPEGAWLVSLDFALPGVEPSWQRQGPGRHSLWVYRMPLGGAGEAVVHVPEPEETPYEKALRELQERR</sequence>
<accession>A0A1H3HZT3</accession>
<evidence type="ECO:0000256" key="3">
    <source>
        <dbReference type="ARBA" id="ARBA00022691"/>
    </source>
</evidence>
<dbReference type="GO" id="GO:0032259">
    <property type="term" value="P:methylation"/>
    <property type="evidence" value="ECO:0007669"/>
    <property type="project" value="UniProtKB-KW"/>
</dbReference>
<keyword evidence="4" id="KW-0812">Transmembrane</keyword>
<dbReference type="EMBL" id="FNPE01000003">
    <property type="protein sequence ID" value="SDY20970.1"/>
    <property type="molecule type" value="Genomic_DNA"/>
</dbReference>
<dbReference type="AlphaFoldDB" id="A0A1H3HZT3"/>
<evidence type="ECO:0000256" key="1">
    <source>
        <dbReference type="ARBA" id="ARBA00022603"/>
    </source>
</evidence>
<evidence type="ECO:0000313" key="6">
    <source>
        <dbReference type="Proteomes" id="UP000183417"/>
    </source>
</evidence>
<keyword evidence="2" id="KW-0808">Transferase</keyword>
<dbReference type="GO" id="GO:0016279">
    <property type="term" value="F:protein-lysine N-methyltransferase activity"/>
    <property type="evidence" value="ECO:0007669"/>
    <property type="project" value="InterPro"/>
</dbReference>
<protein>
    <recommendedName>
        <fullName evidence="7">Methyltransferase type 12</fullName>
    </recommendedName>
</protein>
<proteinExistence type="predicted"/>
<dbReference type="InterPro" id="IPR026170">
    <property type="entry name" value="FAM173A/B"/>
</dbReference>
<dbReference type="InterPro" id="IPR029063">
    <property type="entry name" value="SAM-dependent_MTases_sf"/>
</dbReference>
<evidence type="ECO:0008006" key="7">
    <source>
        <dbReference type="Google" id="ProtNLM"/>
    </source>
</evidence>
<keyword evidence="4" id="KW-1133">Transmembrane helix</keyword>
<dbReference type="PANTHER" id="PTHR13610:SF9">
    <property type="entry name" value="FI06469P"/>
    <property type="match status" value="1"/>
</dbReference>
<organism evidence="5 6">
    <name type="scientific">Delftia lacustris</name>
    <dbReference type="NCBI Taxonomy" id="558537"/>
    <lineage>
        <taxon>Bacteria</taxon>
        <taxon>Pseudomonadati</taxon>
        <taxon>Pseudomonadota</taxon>
        <taxon>Betaproteobacteria</taxon>
        <taxon>Burkholderiales</taxon>
        <taxon>Comamonadaceae</taxon>
        <taxon>Delftia</taxon>
    </lineage>
</organism>
<keyword evidence="3" id="KW-0949">S-adenosyl-L-methionine</keyword>
<dbReference type="RefSeq" id="WP_070080767.1">
    <property type="nucleotide sequence ID" value="NZ_CP141274.1"/>
</dbReference>
<reference evidence="5 6" key="1">
    <citation type="submission" date="2016-10" db="EMBL/GenBank/DDBJ databases">
        <authorList>
            <person name="de Groot N.N."/>
        </authorList>
    </citation>
    <scope>NUCLEOTIDE SEQUENCE [LARGE SCALE GENOMIC DNA]</scope>
    <source>
        <strain evidence="5 6">LMG 24775</strain>
    </source>
</reference>
<gene>
    <name evidence="5" type="ORF">SAMN05421547_103115</name>
</gene>
<dbReference type="GeneID" id="94689351"/>
<evidence type="ECO:0000256" key="4">
    <source>
        <dbReference type="SAM" id="Phobius"/>
    </source>
</evidence>
<dbReference type="PANTHER" id="PTHR13610">
    <property type="entry name" value="METHYLTRANSFERASE DOMAIN-CONTAINING PROTEIN"/>
    <property type="match status" value="1"/>
</dbReference>
<dbReference type="SUPFAM" id="SSF53335">
    <property type="entry name" value="S-adenosyl-L-methionine-dependent methyltransferases"/>
    <property type="match status" value="1"/>
</dbReference>
<feature type="transmembrane region" description="Helical" evidence="4">
    <location>
        <begin position="33"/>
        <end position="49"/>
    </location>
</feature>
<keyword evidence="1" id="KW-0489">Methyltransferase</keyword>
<evidence type="ECO:0000313" key="5">
    <source>
        <dbReference type="EMBL" id="SDY20970.1"/>
    </source>
</evidence>
<dbReference type="Proteomes" id="UP000183417">
    <property type="component" value="Unassembled WGS sequence"/>
</dbReference>
<name>A0A1H3HZT3_9BURK</name>